<evidence type="ECO:0000313" key="1">
    <source>
        <dbReference type="EMBL" id="MDH6279798.1"/>
    </source>
</evidence>
<gene>
    <name evidence="1" type="ORF">M2280_001007</name>
</gene>
<evidence type="ECO:0000313" key="2">
    <source>
        <dbReference type="Proteomes" id="UP001160334"/>
    </source>
</evidence>
<comment type="caution">
    <text evidence="1">The sequence shown here is derived from an EMBL/GenBank/DDBJ whole genome shotgun (WGS) entry which is preliminary data.</text>
</comment>
<accession>A0ABT6M657</accession>
<protein>
    <submittedName>
        <fullName evidence="1">Uncharacterized protein</fullName>
    </submittedName>
</protein>
<reference evidence="1 2" key="1">
    <citation type="submission" date="2023-04" db="EMBL/GenBank/DDBJ databases">
        <title>Forest soil microbial communities from Buena Vista Peninsula, Colon Province, Panama.</title>
        <authorList>
            <person name="Bouskill N."/>
        </authorList>
    </citation>
    <scope>NUCLEOTIDE SEQUENCE [LARGE SCALE GENOMIC DNA]</scope>
    <source>
        <strain evidence="1 2">CFH S0262</strain>
    </source>
</reference>
<organism evidence="1 2">
    <name type="scientific">Prescottella agglutinans</name>
    <dbReference type="NCBI Taxonomy" id="1644129"/>
    <lineage>
        <taxon>Bacteria</taxon>
        <taxon>Bacillati</taxon>
        <taxon>Actinomycetota</taxon>
        <taxon>Actinomycetes</taxon>
        <taxon>Mycobacteriales</taxon>
        <taxon>Nocardiaceae</taxon>
        <taxon>Prescottella</taxon>
    </lineage>
</organism>
<dbReference type="Proteomes" id="UP001160334">
    <property type="component" value="Unassembled WGS sequence"/>
</dbReference>
<dbReference type="EMBL" id="JARXVC010000002">
    <property type="protein sequence ID" value="MDH6279798.1"/>
    <property type="molecule type" value="Genomic_DNA"/>
</dbReference>
<proteinExistence type="predicted"/>
<keyword evidence="2" id="KW-1185">Reference proteome</keyword>
<name>A0ABT6M657_9NOCA</name>
<sequence length="234" mass="25637">MAAVVPDGYEAYVRVLHPVEVGSDRFVRWRDVAAVTGRHIHPLVQWWRLIDSSGYVNPRSALWHADNPQTGALEQPDSQVLVDLLARHTDTPDDAYFALWEGSGYFNDKNGIMYRLDDTGREATGGVPLSITAARLAAGPRMEHPGRNYLLLAGALTEAFTIADLVGARPWALSGNLVWPADQAWCIGTEVDFDSTLVGCSRIAADEILSSNQLEALPVGLHDSLQYDADRINA</sequence>